<evidence type="ECO:0000256" key="8">
    <source>
        <dbReference type="SAM" id="Phobius"/>
    </source>
</evidence>
<gene>
    <name evidence="10" type="primary">cstA_3</name>
    <name evidence="10" type="ORF">CLLU_01300</name>
</gene>
<proteinExistence type="inferred from homology"/>
<feature type="transmembrane region" description="Helical" evidence="8">
    <location>
        <begin position="158"/>
        <end position="179"/>
    </location>
</feature>
<feature type="transmembrane region" description="Helical" evidence="8">
    <location>
        <begin position="88"/>
        <end position="109"/>
    </location>
</feature>
<feature type="transmembrane region" description="Helical" evidence="8">
    <location>
        <begin position="191"/>
        <end position="209"/>
    </location>
</feature>
<dbReference type="OrthoDB" id="9761224at2"/>
<evidence type="ECO:0000256" key="2">
    <source>
        <dbReference type="ARBA" id="ARBA00007755"/>
    </source>
</evidence>
<feature type="transmembrane region" description="Helical" evidence="8">
    <location>
        <begin position="419"/>
        <end position="443"/>
    </location>
</feature>
<keyword evidence="11" id="KW-1185">Reference proteome</keyword>
<feature type="transmembrane region" description="Helical" evidence="8">
    <location>
        <begin position="62"/>
        <end position="82"/>
    </location>
</feature>
<evidence type="ECO:0000256" key="1">
    <source>
        <dbReference type="ARBA" id="ARBA00004651"/>
    </source>
</evidence>
<comment type="subcellular location">
    <subcellularLocation>
        <location evidence="1">Cell membrane</location>
        <topology evidence="1">Multi-pass membrane protein</topology>
    </subcellularLocation>
</comment>
<feature type="transmembrane region" description="Helical" evidence="8">
    <location>
        <begin position="521"/>
        <end position="542"/>
    </location>
</feature>
<dbReference type="PANTHER" id="PTHR30252:SF3">
    <property type="entry name" value="PYRUVATE_PROTON SYMPORTER BTST"/>
    <property type="match status" value="1"/>
</dbReference>
<feature type="transmembrane region" description="Helical" evidence="8">
    <location>
        <begin position="554"/>
        <end position="575"/>
    </location>
</feature>
<dbReference type="Pfam" id="PF02554">
    <property type="entry name" value="CstA"/>
    <property type="match status" value="1"/>
</dbReference>
<dbReference type="InterPro" id="IPR051605">
    <property type="entry name" value="CstA"/>
</dbReference>
<keyword evidence="3" id="KW-0813">Transport</keyword>
<feature type="transmembrane region" description="Helical" evidence="8">
    <location>
        <begin position="6"/>
        <end position="32"/>
    </location>
</feature>
<sequence>MNSIVLVIIGALVLILGYRFYGSFIAAKVLVLDETREVPSKKFEDGHDYVPTNKWILLGHHFAAIAGAGPLIGPVLAAQFGYLPGTLWILIGGVFAGAVHDMVILFASVRQDGESIAEIARKNLGKRMGFITSIAVIFILIISMAGLGLPVVNSLYNSPWGTFTVGFTIPVAIFIGIYLRFIRPGKIAEGTIIGMALILLGVILGPYIQHTALAPYLTFNVKQMSIILAVYGFCAAVLPVWLLLLPRDYLSTYMKLGVIALLVIGIILVRPELQMPALTKFIGGGGPIVPGKVFPFLFITIACGALSGFHSLIGSGTTPKLISNEKDILPIGFGSMLIESFIALMALIAATCLPTADYFAINSAPAVFEKLGMLPKELPMLSQMVGENLAGRPGGAVSLAVGMSYVFYKIPGLEGLMSYWYHFCIMFEALFILTTIDAGTRVGRYLLQDLFGKIYKPFAKKNSWLNIIFFSVLMSFTWGYLLYTGNISTIWPLFGTANQMLAAIAFAIGTTIIIKMGKQRYAMITIIPMIAISIITITASFSNIFGNYIPKGEMLLVILSIILLILLVTIVYESVKVWIKDLKNIKTSDKDTVV</sequence>
<dbReference type="AlphaFoldDB" id="A0A2T0BSV2"/>
<accession>A0A2T0BSV2</accession>
<feature type="transmembrane region" description="Helical" evidence="8">
    <location>
        <begin position="256"/>
        <end position="273"/>
    </location>
</feature>
<evidence type="ECO:0000313" key="11">
    <source>
        <dbReference type="Proteomes" id="UP000237798"/>
    </source>
</evidence>
<feature type="transmembrane region" description="Helical" evidence="8">
    <location>
        <begin position="293"/>
        <end position="316"/>
    </location>
</feature>
<evidence type="ECO:0000259" key="9">
    <source>
        <dbReference type="Pfam" id="PF02554"/>
    </source>
</evidence>
<feature type="transmembrane region" description="Helical" evidence="8">
    <location>
        <begin position="130"/>
        <end position="152"/>
    </location>
</feature>
<evidence type="ECO:0000256" key="7">
    <source>
        <dbReference type="ARBA" id="ARBA00023136"/>
    </source>
</evidence>
<dbReference type="GO" id="GO:0005886">
    <property type="term" value="C:plasma membrane"/>
    <property type="evidence" value="ECO:0007669"/>
    <property type="project" value="UniProtKB-SubCell"/>
</dbReference>
<dbReference type="RefSeq" id="WP_106007641.1">
    <property type="nucleotide sequence ID" value="NZ_JALCPJ010000041.1"/>
</dbReference>
<keyword evidence="6 8" id="KW-1133">Transmembrane helix</keyword>
<evidence type="ECO:0000313" key="10">
    <source>
        <dbReference type="EMBL" id="PRR86949.1"/>
    </source>
</evidence>
<keyword evidence="4" id="KW-1003">Cell membrane</keyword>
<evidence type="ECO:0000256" key="4">
    <source>
        <dbReference type="ARBA" id="ARBA00022475"/>
    </source>
</evidence>
<feature type="transmembrane region" description="Helical" evidence="8">
    <location>
        <begin position="328"/>
        <end position="350"/>
    </location>
</feature>
<feature type="transmembrane region" description="Helical" evidence="8">
    <location>
        <begin position="224"/>
        <end position="244"/>
    </location>
</feature>
<reference evidence="10 11" key="1">
    <citation type="submission" date="2018-03" db="EMBL/GenBank/DDBJ databases">
        <title>Genome sequence of Clostridium luticellarii DSM 29923.</title>
        <authorList>
            <person name="Poehlein A."/>
            <person name="Daniel R."/>
        </authorList>
    </citation>
    <scope>NUCLEOTIDE SEQUENCE [LARGE SCALE GENOMIC DNA]</scope>
    <source>
        <strain evidence="10 11">DSM 29923</strain>
    </source>
</reference>
<name>A0A2T0BSV2_9CLOT</name>
<comment type="similarity">
    <text evidence="2">Belongs to the peptide transporter carbon starvation (CstA) (TC 2.A.114) family.</text>
</comment>
<dbReference type="InterPro" id="IPR003706">
    <property type="entry name" value="CstA_N"/>
</dbReference>
<comment type="caution">
    <text evidence="10">The sequence shown here is derived from an EMBL/GenBank/DDBJ whole genome shotgun (WGS) entry which is preliminary data.</text>
</comment>
<keyword evidence="5 8" id="KW-0812">Transmembrane</keyword>
<feature type="domain" description="CstA N-terminal" evidence="9">
    <location>
        <begin position="2"/>
        <end position="539"/>
    </location>
</feature>
<dbReference type="GO" id="GO:0009267">
    <property type="term" value="P:cellular response to starvation"/>
    <property type="evidence" value="ECO:0007669"/>
    <property type="project" value="InterPro"/>
</dbReference>
<protein>
    <submittedName>
        <fullName evidence="10">Carbon starvation protein A</fullName>
    </submittedName>
</protein>
<evidence type="ECO:0000256" key="5">
    <source>
        <dbReference type="ARBA" id="ARBA00022692"/>
    </source>
</evidence>
<dbReference type="PANTHER" id="PTHR30252">
    <property type="entry name" value="INNER MEMBRANE PEPTIDE TRANSPORTER"/>
    <property type="match status" value="1"/>
</dbReference>
<evidence type="ECO:0000256" key="3">
    <source>
        <dbReference type="ARBA" id="ARBA00022448"/>
    </source>
</evidence>
<organism evidence="10 11">
    <name type="scientific">Clostridium luticellarii</name>
    <dbReference type="NCBI Taxonomy" id="1691940"/>
    <lineage>
        <taxon>Bacteria</taxon>
        <taxon>Bacillati</taxon>
        <taxon>Bacillota</taxon>
        <taxon>Clostridia</taxon>
        <taxon>Eubacteriales</taxon>
        <taxon>Clostridiaceae</taxon>
        <taxon>Clostridium</taxon>
    </lineage>
</organism>
<feature type="transmembrane region" description="Helical" evidence="8">
    <location>
        <begin position="464"/>
        <end position="483"/>
    </location>
</feature>
<dbReference type="EMBL" id="PVXP01000001">
    <property type="protein sequence ID" value="PRR86949.1"/>
    <property type="molecule type" value="Genomic_DNA"/>
</dbReference>
<keyword evidence="7 8" id="KW-0472">Membrane</keyword>
<evidence type="ECO:0000256" key="6">
    <source>
        <dbReference type="ARBA" id="ARBA00022989"/>
    </source>
</evidence>
<feature type="transmembrane region" description="Helical" evidence="8">
    <location>
        <begin position="489"/>
        <end position="514"/>
    </location>
</feature>
<dbReference type="Proteomes" id="UP000237798">
    <property type="component" value="Unassembled WGS sequence"/>
</dbReference>